<dbReference type="AlphaFoldDB" id="A0A839HGS7"/>
<protein>
    <submittedName>
        <fullName evidence="1">Acetyltransferase</fullName>
    </submittedName>
</protein>
<gene>
    <name evidence="1" type="ORF">HUK38_07630</name>
</gene>
<evidence type="ECO:0000313" key="1">
    <source>
        <dbReference type="EMBL" id="MBB1126099.1"/>
    </source>
</evidence>
<dbReference type="Proteomes" id="UP000548632">
    <property type="component" value="Unassembled WGS sequence"/>
</dbReference>
<organism evidence="1 2">
    <name type="scientific">Thiospirillum jenense</name>
    <dbReference type="NCBI Taxonomy" id="1653858"/>
    <lineage>
        <taxon>Bacteria</taxon>
        <taxon>Pseudomonadati</taxon>
        <taxon>Pseudomonadota</taxon>
        <taxon>Gammaproteobacteria</taxon>
        <taxon>Chromatiales</taxon>
        <taxon>Chromatiaceae</taxon>
        <taxon>Thiospirillum</taxon>
    </lineage>
</organism>
<keyword evidence="2" id="KW-1185">Reference proteome</keyword>
<dbReference type="EMBL" id="JABVCQ010000013">
    <property type="protein sequence ID" value="MBB1126099.1"/>
    <property type="molecule type" value="Genomic_DNA"/>
</dbReference>
<keyword evidence="1" id="KW-0808">Transferase</keyword>
<sequence length="328" mass="35752">MTFTSNPADSSPKQIDVFNGDADGLCALQQLRLHDPSDSQLITGVKRDSALLKRVTAAPGDLITVLDISLDKNRADLERLLAIGARVRYFDHHYAGMIPDHPLLDAHIDLQPQQGTSLLVNHWLKGQAAAWAIVGTFGDNFDQAAYQLAQQLGLNATAADSLRELGILLNYNGYGATVADLHFAPDVLFRALQPYSDPLAFIAAEPMTMQLRLGYEADMNHAQQLTPSLVTERHLVLQFPNEPWARRVSGVFINQLAQQTPQRAHALLTELTGGEFLISIRAPLAQPTGADQLARQFVTGGGRAAAAGINQLPASDYERFIHAFIAAF</sequence>
<dbReference type="InterPro" id="IPR038763">
    <property type="entry name" value="DHH_sf"/>
</dbReference>
<dbReference type="GO" id="GO:0016740">
    <property type="term" value="F:transferase activity"/>
    <property type="evidence" value="ECO:0007669"/>
    <property type="project" value="UniProtKB-KW"/>
</dbReference>
<proteinExistence type="predicted"/>
<comment type="caution">
    <text evidence="1">The sequence shown here is derived from an EMBL/GenBank/DDBJ whole genome shotgun (WGS) entry which is preliminary data.</text>
</comment>
<evidence type="ECO:0000313" key="2">
    <source>
        <dbReference type="Proteomes" id="UP000548632"/>
    </source>
</evidence>
<dbReference type="SUPFAM" id="SSF64182">
    <property type="entry name" value="DHH phosphoesterases"/>
    <property type="match status" value="1"/>
</dbReference>
<reference evidence="1 2" key="1">
    <citation type="journal article" date="2020" name="Arch. Microbiol.">
        <title>The genome sequence of the giant phototrophic gammaproteobacterium Thiospirillum jenense gives insight into its physiological properties and phylogenetic relationships.</title>
        <authorList>
            <person name="Imhoff J.F."/>
            <person name="Meyer T.E."/>
            <person name="Kyndt J.A."/>
        </authorList>
    </citation>
    <scope>NUCLEOTIDE SEQUENCE [LARGE SCALE GENOMIC DNA]</scope>
    <source>
        <strain evidence="1 2">DSM 216</strain>
    </source>
</reference>
<name>A0A839HGS7_9GAMM</name>
<accession>A0A839HGS7</accession>
<dbReference type="RefSeq" id="WP_182583722.1">
    <property type="nucleotide sequence ID" value="NZ_JABVCQ010000013.1"/>
</dbReference>